<evidence type="ECO:0000256" key="1">
    <source>
        <dbReference type="SAM" id="Coils"/>
    </source>
</evidence>
<dbReference type="EMBL" id="AP019309">
    <property type="protein sequence ID" value="BBH25733.1"/>
    <property type="molecule type" value="Genomic_DNA"/>
</dbReference>
<evidence type="ECO:0000313" key="4">
    <source>
        <dbReference type="EMBL" id="BBH25733.1"/>
    </source>
</evidence>
<feature type="domain" description="EAL" evidence="2">
    <location>
        <begin position="285"/>
        <end position="539"/>
    </location>
</feature>
<dbReference type="NCBIfam" id="TIGR00254">
    <property type="entry name" value="GGDEF"/>
    <property type="match status" value="1"/>
</dbReference>
<dbReference type="CDD" id="cd01949">
    <property type="entry name" value="GGDEF"/>
    <property type="match status" value="1"/>
</dbReference>
<dbReference type="InterPro" id="IPR001633">
    <property type="entry name" value="EAL_dom"/>
</dbReference>
<feature type="coiled-coil region" evidence="1">
    <location>
        <begin position="802"/>
        <end position="833"/>
    </location>
</feature>
<dbReference type="OrthoDB" id="9805474at2"/>
<gene>
    <name evidence="4" type="ORF">SG0102_06670</name>
</gene>
<dbReference type="PROSITE" id="PS50883">
    <property type="entry name" value="EAL"/>
    <property type="match status" value="1"/>
</dbReference>
<feature type="domain" description="GGDEF" evidence="3">
    <location>
        <begin position="862"/>
        <end position="990"/>
    </location>
</feature>
<accession>A0A3G9JL56</accession>
<dbReference type="SUPFAM" id="SSF55073">
    <property type="entry name" value="Nucleotide cyclase"/>
    <property type="match status" value="2"/>
</dbReference>
<dbReference type="PANTHER" id="PTHR33121">
    <property type="entry name" value="CYCLIC DI-GMP PHOSPHODIESTERASE PDEF"/>
    <property type="match status" value="1"/>
</dbReference>
<dbReference type="InterPro" id="IPR035919">
    <property type="entry name" value="EAL_sf"/>
</dbReference>
<dbReference type="Pfam" id="PF00990">
    <property type="entry name" value="GGDEF"/>
    <property type="match status" value="2"/>
</dbReference>
<dbReference type="Gene3D" id="3.20.20.450">
    <property type="entry name" value="EAL domain"/>
    <property type="match status" value="1"/>
</dbReference>
<dbReference type="InterPro" id="IPR029787">
    <property type="entry name" value="Nucleotide_cyclase"/>
</dbReference>
<dbReference type="CDD" id="cd01948">
    <property type="entry name" value="EAL"/>
    <property type="match status" value="1"/>
</dbReference>
<dbReference type="SUPFAM" id="SSF141868">
    <property type="entry name" value="EAL domain-like"/>
    <property type="match status" value="1"/>
</dbReference>
<reference evidence="4 5" key="1">
    <citation type="submission" date="2018-11" db="EMBL/GenBank/DDBJ databases">
        <title>Novel Erysipelotrichaceae bacterium isolated from small intestine of a swine.</title>
        <authorList>
            <person name="Kim J.S."/>
            <person name="Choe H."/>
            <person name="Lee Y.R."/>
            <person name="Kim K.M."/>
            <person name="Park D.S."/>
        </authorList>
    </citation>
    <scope>NUCLEOTIDE SEQUENCE [LARGE SCALE GENOMIC DNA]</scope>
    <source>
        <strain evidence="4 5">SG0102</strain>
    </source>
</reference>
<dbReference type="KEGG" id="ebm:SG0102_06670"/>
<dbReference type="InterPro" id="IPR043128">
    <property type="entry name" value="Rev_trsase/Diguanyl_cyclase"/>
</dbReference>
<dbReference type="SMART" id="SM00052">
    <property type="entry name" value="EAL"/>
    <property type="match status" value="1"/>
</dbReference>
<evidence type="ECO:0000259" key="2">
    <source>
        <dbReference type="PROSITE" id="PS50883"/>
    </source>
</evidence>
<sequence length="990" mass="114606">MTNKNKFSGCYVINDTFDVVNFNDVAKETYPSLIKGKKCYKCLMDSEAPCDVCPIVNEVKGPKVYFDPIRHIYETVDAINLPLSDGSIGHALIFSTTGEREAVSRQLPTTEKELRALLNQHKYDKLTEHLSREGFIEEADALFHRQTPSDYAVAVFDIYNFKAINDIFGIDGGDQLLRFVLEKIDDSFLAPEISARLESDWFVFLIRRDHFRWEDLDDLLKIKYVYHGRTIHLQLRCGIYFVEAPSTSASQMVEWAITAKQNVDRDSRHQYTFYEPQMSFDQISEAQMLIDFKKSIKEHHFKVYYQPIISLHTGKIHAAEALVRWQHPEMGFISPEAFINLFEKNGLITELDHYVLEQVYAFQKKRLDVHQLVVPVSVNLSWQDFYYDHLMDQIMTLTKNNDLPEGLINFEVVETSMAALEQNANYLLEQIKETGARLLLDDFGTGYSSFSILGNYPFDVIKIDRSFIIQIETDQKMRSIVASIIQMAHSVNMKTVAEGVETEQQLHFLQQEGCDYIQGYYFSKPLSEKDYFDFLDADLSWPLTWESRAFNSDQELACMQDLLDHSDLFVLVTDPEDYTMVYANTATRQLSLHPKSPYKGRKCYDYMFGFQAPCSRCPMHKMSHEKVKEMEVDDGKCIFQMTYRYTTWAGRRVFIENGRDVTDTKNAERRYTNRVKDILANIPDGQGVFHVDLTTDTWMSSDGHAQNARDMQNMANVDALIHQIASFVPEPAGQEKFFATFCRQALLEAYASQRYQVLLETNSYYDDGKVRWSRIIANLIENPCNEHIECIIYGIDISDEKIRLEELRLKEKQTRLEEEVNEVKELYNQADHDRRVDFLTGLYNRLDLFETMKKSLSGAFPTITAMYMLDIDNFKQINDTYGHSVGDLCLKQLGSFLITFGETHHMSFYRYGGEEFLGVGLSESDPQELSHELLEEIRMIAIPLSSHKCIYMTVSIGYTTNNSRYEKMIDLADQAMYLAKKQGKNRVVGH</sequence>
<dbReference type="Proteomes" id="UP000268059">
    <property type="component" value="Chromosome"/>
</dbReference>
<protein>
    <recommendedName>
        <fullName evidence="6">Diguanylate cyclase</fullName>
    </recommendedName>
</protein>
<dbReference type="Gene3D" id="3.30.70.270">
    <property type="match status" value="2"/>
</dbReference>
<keyword evidence="1" id="KW-0175">Coiled coil</keyword>
<dbReference type="GO" id="GO:0071111">
    <property type="term" value="F:cyclic-guanylate-specific phosphodiesterase activity"/>
    <property type="evidence" value="ECO:0007669"/>
    <property type="project" value="InterPro"/>
</dbReference>
<proteinExistence type="predicted"/>
<dbReference type="RefSeq" id="WP_125118658.1">
    <property type="nucleotide sequence ID" value="NZ_AP019309.1"/>
</dbReference>
<dbReference type="InterPro" id="IPR000160">
    <property type="entry name" value="GGDEF_dom"/>
</dbReference>
<evidence type="ECO:0000259" key="3">
    <source>
        <dbReference type="PROSITE" id="PS50887"/>
    </source>
</evidence>
<evidence type="ECO:0000313" key="5">
    <source>
        <dbReference type="Proteomes" id="UP000268059"/>
    </source>
</evidence>
<keyword evidence="5" id="KW-1185">Reference proteome</keyword>
<dbReference type="Pfam" id="PF00563">
    <property type="entry name" value="EAL"/>
    <property type="match status" value="1"/>
</dbReference>
<dbReference type="PROSITE" id="PS50887">
    <property type="entry name" value="GGDEF"/>
    <property type="match status" value="2"/>
</dbReference>
<dbReference type="SMART" id="SM00267">
    <property type="entry name" value="GGDEF"/>
    <property type="match status" value="2"/>
</dbReference>
<evidence type="ECO:0008006" key="6">
    <source>
        <dbReference type="Google" id="ProtNLM"/>
    </source>
</evidence>
<dbReference type="PANTHER" id="PTHR33121:SF71">
    <property type="entry name" value="OXYGEN SENSOR PROTEIN DOSP"/>
    <property type="match status" value="1"/>
</dbReference>
<dbReference type="AlphaFoldDB" id="A0A3G9JL56"/>
<dbReference type="InterPro" id="IPR050706">
    <property type="entry name" value="Cyclic-di-GMP_PDE-like"/>
</dbReference>
<organism evidence="4 5">
    <name type="scientific">Intestinibaculum porci</name>
    <dbReference type="NCBI Taxonomy" id="2487118"/>
    <lineage>
        <taxon>Bacteria</taxon>
        <taxon>Bacillati</taxon>
        <taxon>Bacillota</taxon>
        <taxon>Erysipelotrichia</taxon>
        <taxon>Erysipelotrichales</taxon>
        <taxon>Erysipelotrichaceae</taxon>
        <taxon>Intestinibaculum</taxon>
    </lineage>
</organism>
<dbReference type="SUPFAM" id="SSF55785">
    <property type="entry name" value="PYP-like sensor domain (PAS domain)"/>
    <property type="match status" value="1"/>
</dbReference>
<feature type="domain" description="GGDEF" evidence="3">
    <location>
        <begin position="149"/>
        <end position="276"/>
    </location>
</feature>
<dbReference type="InterPro" id="IPR035965">
    <property type="entry name" value="PAS-like_dom_sf"/>
</dbReference>
<name>A0A3G9JL56_9FIRM</name>
<dbReference type="InParanoid" id="A0A3G9JL56"/>